<evidence type="ECO:0000256" key="1">
    <source>
        <dbReference type="SAM" id="MobiDB-lite"/>
    </source>
</evidence>
<keyword evidence="4" id="KW-1185">Reference proteome</keyword>
<organism evidence="3 4">
    <name type="scientific">Nocardiopsis alborubida</name>
    <dbReference type="NCBI Taxonomy" id="146802"/>
    <lineage>
        <taxon>Bacteria</taxon>
        <taxon>Bacillati</taxon>
        <taxon>Actinomycetota</taxon>
        <taxon>Actinomycetes</taxon>
        <taxon>Streptosporangiales</taxon>
        <taxon>Nocardiopsidaceae</taxon>
        <taxon>Nocardiopsis</taxon>
    </lineage>
</organism>
<proteinExistence type="predicted"/>
<dbReference type="Proteomes" id="UP000553209">
    <property type="component" value="Unassembled WGS sequence"/>
</dbReference>
<reference evidence="3 4" key="1">
    <citation type="submission" date="2020-04" db="EMBL/GenBank/DDBJ databases">
        <title>MicrobeNet Type strains.</title>
        <authorList>
            <person name="Nicholson A.C."/>
        </authorList>
    </citation>
    <scope>NUCLEOTIDE SEQUENCE [LARGE SCALE GENOMIC DNA]</scope>
    <source>
        <strain evidence="3 4">ATCC 23612</strain>
    </source>
</reference>
<accession>A0A7X6MFD5</accession>
<evidence type="ECO:0000256" key="2">
    <source>
        <dbReference type="SAM" id="Phobius"/>
    </source>
</evidence>
<feature type="transmembrane region" description="Helical" evidence="2">
    <location>
        <begin position="7"/>
        <end position="27"/>
    </location>
</feature>
<feature type="transmembrane region" description="Helical" evidence="2">
    <location>
        <begin position="33"/>
        <end position="55"/>
    </location>
</feature>
<gene>
    <name evidence="3" type="ORF">HGB44_18080</name>
</gene>
<sequence length="72" mass="7629">MKRRVRQYSLVMGVCLLLFAGALPVYYLFGAGWAVAMCAVASVLPPVAAALGSIADPDDPADRDNRYGPNAD</sequence>
<dbReference type="EMBL" id="JAAXPG010000016">
    <property type="protein sequence ID" value="NKY99559.1"/>
    <property type="molecule type" value="Genomic_DNA"/>
</dbReference>
<dbReference type="RefSeq" id="WP_061081095.1">
    <property type="nucleotide sequence ID" value="NZ_JAAXPG010000016.1"/>
</dbReference>
<evidence type="ECO:0000313" key="3">
    <source>
        <dbReference type="EMBL" id="NKY99559.1"/>
    </source>
</evidence>
<keyword evidence="2" id="KW-0472">Membrane</keyword>
<keyword evidence="2" id="KW-1133">Transmembrane helix</keyword>
<protein>
    <submittedName>
        <fullName evidence="3">DUF3099 domain-containing protein</fullName>
    </submittedName>
</protein>
<comment type="caution">
    <text evidence="3">The sequence shown here is derived from an EMBL/GenBank/DDBJ whole genome shotgun (WGS) entry which is preliminary data.</text>
</comment>
<keyword evidence="2" id="KW-0812">Transmembrane</keyword>
<feature type="region of interest" description="Disordered" evidence="1">
    <location>
        <begin position="52"/>
        <end position="72"/>
    </location>
</feature>
<name>A0A7X6MFD5_9ACTN</name>
<evidence type="ECO:0000313" key="4">
    <source>
        <dbReference type="Proteomes" id="UP000553209"/>
    </source>
</evidence>
<dbReference type="AlphaFoldDB" id="A0A7X6MFD5"/>